<proteinExistence type="predicted"/>
<evidence type="ECO:0000313" key="3">
    <source>
        <dbReference type="Proteomes" id="UP000186817"/>
    </source>
</evidence>
<dbReference type="AlphaFoldDB" id="A0A1Q9DGK2"/>
<reference evidence="2 3" key="1">
    <citation type="submission" date="2016-02" db="EMBL/GenBank/DDBJ databases">
        <title>Genome analysis of coral dinoflagellate symbionts highlights evolutionary adaptations to a symbiotic lifestyle.</title>
        <authorList>
            <person name="Aranda M."/>
            <person name="Li Y."/>
            <person name="Liew Y.J."/>
            <person name="Baumgarten S."/>
            <person name="Simakov O."/>
            <person name="Wilson M."/>
            <person name="Piel J."/>
            <person name="Ashoor H."/>
            <person name="Bougouffa S."/>
            <person name="Bajic V.B."/>
            <person name="Ryu T."/>
            <person name="Ravasi T."/>
            <person name="Bayer T."/>
            <person name="Micklem G."/>
            <person name="Kim H."/>
            <person name="Bhak J."/>
            <person name="Lajeunesse T.C."/>
            <person name="Voolstra C.R."/>
        </authorList>
    </citation>
    <scope>NUCLEOTIDE SEQUENCE [LARGE SCALE GENOMIC DNA]</scope>
    <source>
        <strain evidence="2 3">CCMP2467</strain>
    </source>
</reference>
<feature type="region of interest" description="Disordered" evidence="1">
    <location>
        <begin position="1"/>
        <end position="73"/>
    </location>
</feature>
<evidence type="ECO:0000256" key="1">
    <source>
        <dbReference type="SAM" id="MobiDB-lite"/>
    </source>
</evidence>
<organism evidence="2 3">
    <name type="scientific">Symbiodinium microadriaticum</name>
    <name type="common">Dinoflagellate</name>
    <name type="synonym">Zooxanthella microadriatica</name>
    <dbReference type="NCBI Taxonomy" id="2951"/>
    <lineage>
        <taxon>Eukaryota</taxon>
        <taxon>Sar</taxon>
        <taxon>Alveolata</taxon>
        <taxon>Dinophyceae</taxon>
        <taxon>Suessiales</taxon>
        <taxon>Symbiodiniaceae</taxon>
        <taxon>Symbiodinium</taxon>
    </lineage>
</organism>
<dbReference type="Proteomes" id="UP000186817">
    <property type="component" value="Unassembled WGS sequence"/>
</dbReference>
<gene>
    <name evidence="2" type="ORF">AK812_SmicGene23714</name>
</gene>
<protein>
    <submittedName>
        <fullName evidence="2">Uncharacterized protein</fullName>
    </submittedName>
</protein>
<accession>A0A1Q9DGK2</accession>
<name>A0A1Q9DGK2_SYMMI</name>
<evidence type="ECO:0000313" key="2">
    <source>
        <dbReference type="EMBL" id="OLP94285.1"/>
    </source>
</evidence>
<dbReference type="EMBL" id="LSRX01000549">
    <property type="protein sequence ID" value="OLP94285.1"/>
    <property type="molecule type" value="Genomic_DNA"/>
</dbReference>
<comment type="caution">
    <text evidence="2">The sequence shown here is derived from an EMBL/GenBank/DDBJ whole genome shotgun (WGS) entry which is preliminary data.</text>
</comment>
<feature type="compositionally biased region" description="Acidic residues" evidence="1">
    <location>
        <begin position="46"/>
        <end position="73"/>
    </location>
</feature>
<feature type="region of interest" description="Disordered" evidence="1">
    <location>
        <begin position="102"/>
        <end position="155"/>
    </location>
</feature>
<keyword evidence="3" id="KW-1185">Reference proteome</keyword>
<sequence length="155" mass="17561">MFHLSGFHFKEPAPEEGPTCDEVTEEPSSAAKGPTVDETESPQFELEPEEEIELEPEEEEEEEEELGAELCEDPECDCKIAGVSGVTEFDLEWDFSDWIQLSPLRDPECPDPPMSQEALDLEKDSRPSEPSVEDSQMGLDVEEELKRPLKRLKHL</sequence>